<dbReference type="InterPro" id="IPR008538">
    <property type="entry name" value="Uma2"/>
</dbReference>
<dbReference type="CDD" id="cd06260">
    <property type="entry name" value="DUF820-like"/>
    <property type="match status" value="1"/>
</dbReference>
<proteinExistence type="predicted"/>
<dbReference type="EMBL" id="JZWV01000066">
    <property type="protein sequence ID" value="KJY38439.1"/>
    <property type="molecule type" value="Genomic_DNA"/>
</dbReference>
<dbReference type="Gene3D" id="3.90.1570.10">
    <property type="entry name" value="tt1808, chain A"/>
    <property type="match status" value="1"/>
</dbReference>
<gene>
    <name evidence="2" type="ORF">VR44_03645</name>
</gene>
<dbReference type="Proteomes" id="UP000033551">
    <property type="component" value="Unassembled WGS sequence"/>
</dbReference>
<comment type="caution">
    <text evidence="2">The sequence shown here is derived from an EMBL/GenBank/DDBJ whole genome shotgun (WGS) entry which is preliminary data.</text>
</comment>
<dbReference type="PANTHER" id="PTHR35400:SF3">
    <property type="entry name" value="SLL1072 PROTEIN"/>
    <property type="match status" value="1"/>
</dbReference>
<organism evidence="2 3">
    <name type="scientific">Streptomyces katrae</name>
    <dbReference type="NCBI Taxonomy" id="68223"/>
    <lineage>
        <taxon>Bacteria</taxon>
        <taxon>Bacillati</taxon>
        <taxon>Actinomycetota</taxon>
        <taxon>Actinomycetes</taxon>
        <taxon>Kitasatosporales</taxon>
        <taxon>Streptomycetaceae</taxon>
        <taxon>Streptomyces</taxon>
    </lineage>
</organism>
<dbReference type="SUPFAM" id="SSF52980">
    <property type="entry name" value="Restriction endonuclease-like"/>
    <property type="match status" value="1"/>
</dbReference>
<dbReference type="PANTHER" id="PTHR35400">
    <property type="entry name" value="SLR1083 PROTEIN"/>
    <property type="match status" value="1"/>
</dbReference>
<name>A0A0F4JX89_9ACTN</name>
<dbReference type="InterPro" id="IPR011335">
    <property type="entry name" value="Restrct_endonuc-II-like"/>
</dbReference>
<sequence>MSVMTEHPHLLTEDFEAVARIAAREVEGLRLEFIDGVIRSKAVPDGDHDRIVLWLARICMQHRPELWLHVERGLAVGDYRSGRARPDAALALDDAFVGQGEWADPAPVLMVVEVTSYDNDTDRRDRVEKPLAYAQTGIPVYLLIDREACDVIVFSEPDGRRYVNTRTVAFGKDIELPDPVGITLQTEPLKDWVR</sequence>
<dbReference type="AlphaFoldDB" id="A0A0F4JX89"/>
<evidence type="ECO:0000259" key="1">
    <source>
        <dbReference type="Pfam" id="PF05685"/>
    </source>
</evidence>
<evidence type="ECO:0000313" key="2">
    <source>
        <dbReference type="EMBL" id="KJY38439.1"/>
    </source>
</evidence>
<feature type="domain" description="Putative restriction endonuclease" evidence="1">
    <location>
        <begin position="19"/>
        <end position="185"/>
    </location>
</feature>
<dbReference type="Pfam" id="PF05685">
    <property type="entry name" value="Uma2"/>
    <property type="match status" value="1"/>
</dbReference>
<protein>
    <recommendedName>
        <fullName evidence="1">Putative restriction endonuclease domain-containing protein</fullName>
    </recommendedName>
</protein>
<evidence type="ECO:0000313" key="3">
    <source>
        <dbReference type="Proteomes" id="UP000033551"/>
    </source>
</evidence>
<reference evidence="2 3" key="1">
    <citation type="submission" date="2015-02" db="EMBL/GenBank/DDBJ databases">
        <authorList>
            <person name="Ju K.-S."/>
            <person name="Doroghazi J.R."/>
            <person name="Metcalf W."/>
        </authorList>
    </citation>
    <scope>NUCLEOTIDE SEQUENCE [LARGE SCALE GENOMIC DNA]</scope>
    <source>
        <strain evidence="2 3">NRRL ISP-5550</strain>
    </source>
</reference>
<accession>A0A0F4JX89</accession>
<dbReference type="RefSeq" id="WP_045945889.1">
    <property type="nucleotide sequence ID" value="NZ_JZWV01000066.1"/>
</dbReference>
<keyword evidence="3" id="KW-1185">Reference proteome</keyword>
<dbReference type="OrthoDB" id="4537149at2"/>
<dbReference type="PATRIC" id="fig|68223.7.peg.8267"/>
<dbReference type="InterPro" id="IPR012296">
    <property type="entry name" value="Nuclease_put_TT1808"/>
</dbReference>